<evidence type="ECO:0000313" key="1">
    <source>
        <dbReference type="EMBL" id="VDP19484.1"/>
    </source>
</evidence>
<reference evidence="1 2" key="2">
    <citation type="submission" date="2018-11" db="EMBL/GenBank/DDBJ databases">
        <authorList>
            <consortium name="Pathogen Informatics"/>
        </authorList>
    </citation>
    <scope>NUCLEOTIDE SEQUENCE [LARGE SCALE GENOMIC DNA]</scope>
</reference>
<proteinExistence type="predicted"/>
<organism evidence="3">
    <name type="scientific">Soboliphyme baturini</name>
    <dbReference type="NCBI Taxonomy" id="241478"/>
    <lineage>
        <taxon>Eukaryota</taxon>
        <taxon>Metazoa</taxon>
        <taxon>Ecdysozoa</taxon>
        <taxon>Nematoda</taxon>
        <taxon>Enoplea</taxon>
        <taxon>Dorylaimia</taxon>
        <taxon>Dioctophymatida</taxon>
        <taxon>Dioctophymatoidea</taxon>
        <taxon>Soboliphymatidae</taxon>
        <taxon>Soboliphyme</taxon>
    </lineage>
</organism>
<evidence type="ECO:0000313" key="2">
    <source>
        <dbReference type="Proteomes" id="UP000270296"/>
    </source>
</evidence>
<dbReference type="Proteomes" id="UP000270296">
    <property type="component" value="Unassembled WGS sequence"/>
</dbReference>
<sequence length="97" mass="10649">MKKIELTNGLRLRLKKAIDTGWIYDSAAASKNRCVFDVYENSPPVFGWAGLGSTRLGSARLGSARSHPVAVCVEIYLLTAAIDRQHAALFRRFAADP</sequence>
<gene>
    <name evidence="1" type="ORF">SBAD_LOCUS8821</name>
</gene>
<protein>
    <submittedName>
        <fullName evidence="3">Type II toxin-antitoxin system RelE/ParE family toxin</fullName>
    </submittedName>
</protein>
<accession>A0A183IYX5</accession>
<dbReference type="AlphaFoldDB" id="A0A183IYX5"/>
<dbReference type="WBParaSite" id="SBAD_0000914301-mRNA-1">
    <property type="protein sequence ID" value="SBAD_0000914301-mRNA-1"/>
    <property type="gene ID" value="SBAD_0000914301"/>
</dbReference>
<keyword evidence="2" id="KW-1185">Reference proteome</keyword>
<dbReference type="EMBL" id="UZAM01012004">
    <property type="protein sequence ID" value="VDP19484.1"/>
    <property type="molecule type" value="Genomic_DNA"/>
</dbReference>
<reference evidence="3" key="1">
    <citation type="submission" date="2016-06" db="UniProtKB">
        <authorList>
            <consortium name="WormBaseParasite"/>
        </authorList>
    </citation>
    <scope>IDENTIFICATION</scope>
</reference>
<evidence type="ECO:0000313" key="3">
    <source>
        <dbReference type="WBParaSite" id="SBAD_0000914301-mRNA-1"/>
    </source>
</evidence>
<name>A0A183IYX5_9BILA</name>